<dbReference type="PANTHER" id="PTHR10344:SF4">
    <property type="entry name" value="UMP-CMP KINASE 2, MITOCHONDRIAL"/>
    <property type="match status" value="1"/>
</dbReference>
<proteinExistence type="inferred from homology"/>
<keyword evidence="4 11" id="KW-0808">Transferase</keyword>
<keyword evidence="7 11" id="KW-0418">Kinase</keyword>
<dbReference type="Pfam" id="PF02223">
    <property type="entry name" value="Thymidylate_kin"/>
    <property type="match status" value="1"/>
</dbReference>
<evidence type="ECO:0000313" key="14">
    <source>
        <dbReference type="Proteomes" id="UP001556637"/>
    </source>
</evidence>
<name>A0ABV3T9I5_9GAMM</name>
<keyword evidence="8 11" id="KW-0067">ATP-binding</keyword>
<dbReference type="SUPFAM" id="SSF52540">
    <property type="entry name" value="P-loop containing nucleoside triphosphate hydrolases"/>
    <property type="match status" value="1"/>
</dbReference>
<feature type="domain" description="Thymidylate kinase-like" evidence="12">
    <location>
        <begin position="9"/>
        <end position="197"/>
    </location>
</feature>
<keyword evidence="14" id="KW-1185">Reference proteome</keyword>
<dbReference type="Gene3D" id="3.40.50.300">
    <property type="entry name" value="P-loop containing nucleotide triphosphate hydrolases"/>
    <property type="match status" value="1"/>
</dbReference>
<dbReference type="InterPro" id="IPR018094">
    <property type="entry name" value="Thymidylate_kinase"/>
</dbReference>
<dbReference type="InterPro" id="IPR039430">
    <property type="entry name" value="Thymidylate_kin-like_dom"/>
</dbReference>
<evidence type="ECO:0000256" key="11">
    <source>
        <dbReference type="HAMAP-Rule" id="MF_00165"/>
    </source>
</evidence>
<dbReference type="InterPro" id="IPR027417">
    <property type="entry name" value="P-loop_NTPase"/>
</dbReference>
<comment type="caution">
    <text evidence="13">The sequence shown here is derived from an EMBL/GenBank/DDBJ whole genome shotgun (WGS) entry which is preliminary data.</text>
</comment>
<sequence>MGDGRFITVEGIEGAGKTTAIDIIRDWVKGQGGDPRLTREPGGTDLGEELREVLLRHRDGGMSAEAEVLLMFAARAEHLERVIRPALAAGQWVICDRFTDASVAYQGMGRGLGIDRVRSLGEWTHADLAPDLTLWLDLPVALGLERAAGRSLPDRFESERAGFFKAVRRGYAAIAADEPDRVRRVDSSGPPAEVRDGIIAALEARFGG</sequence>
<evidence type="ECO:0000259" key="12">
    <source>
        <dbReference type="Pfam" id="PF02223"/>
    </source>
</evidence>
<evidence type="ECO:0000313" key="13">
    <source>
        <dbReference type="EMBL" id="MEX0430574.1"/>
    </source>
</evidence>
<comment type="catalytic activity">
    <reaction evidence="10 11">
        <text>dTMP + ATP = dTDP + ADP</text>
        <dbReference type="Rhea" id="RHEA:13517"/>
        <dbReference type="ChEBI" id="CHEBI:30616"/>
        <dbReference type="ChEBI" id="CHEBI:58369"/>
        <dbReference type="ChEBI" id="CHEBI:63528"/>
        <dbReference type="ChEBI" id="CHEBI:456216"/>
        <dbReference type="EC" id="2.7.4.9"/>
    </reaction>
</comment>
<dbReference type="EC" id="2.7.4.9" evidence="2 11"/>
<dbReference type="RefSeq" id="WP_367983364.1">
    <property type="nucleotide sequence ID" value="NZ_JBAKFF010000001.1"/>
</dbReference>
<gene>
    <name evidence="11 13" type="primary">tmk</name>
    <name evidence="13" type="ORF">V6X30_04035</name>
</gene>
<evidence type="ECO:0000256" key="4">
    <source>
        <dbReference type="ARBA" id="ARBA00022679"/>
    </source>
</evidence>
<keyword evidence="6 11" id="KW-0547">Nucleotide-binding</keyword>
<dbReference type="CDD" id="cd01672">
    <property type="entry name" value="TMPK"/>
    <property type="match status" value="1"/>
</dbReference>
<comment type="similarity">
    <text evidence="1 11">Belongs to the thymidylate kinase family.</text>
</comment>
<evidence type="ECO:0000256" key="6">
    <source>
        <dbReference type="ARBA" id="ARBA00022741"/>
    </source>
</evidence>
<keyword evidence="5 11" id="KW-0545">Nucleotide biosynthesis</keyword>
<protein>
    <recommendedName>
        <fullName evidence="3 11">Thymidylate kinase</fullName>
        <ecNumber evidence="2 11">2.7.4.9</ecNumber>
    </recommendedName>
    <alternativeName>
        <fullName evidence="9 11">dTMP kinase</fullName>
    </alternativeName>
</protein>
<comment type="function">
    <text evidence="11">Phosphorylation of dTMP to form dTDP in both de novo and salvage pathways of dTTP synthesis.</text>
</comment>
<feature type="binding site" evidence="11">
    <location>
        <begin position="11"/>
        <end position="18"/>
    </location>
    <ligand>
        <name>ATP</name>
        <dbReference type="ChEBI" id="CHEBI:30616"/>
    </ligand>
</feature>
<accession>A0ABV3T9I5</accession>
<evidence type="ECO:0000256" key="10">
    <source>
        <dbReference type="ARBA" id="ARBA00048743"/>
    </source>
</evidence>
<evidence type="ECO:0000256" key="8">
    <source>
        <dbReference type="ARBA" id="ARBA00022840"/>
    </source>
</evidence>
<evidence type="ECO:0000256" key="2">
    <source>
        <dbReference type="ARBA" id="ARBA00012980"/>
    </source>
</evidence>
<evidence type="ECO:0000256" key="9">
    <source>
        <dbReference type="ARBA" id="ARBA00029962"/>
    </source>
</evidence>
<reference evidence="13 14" key="1">
    <citation type="submission" date="2024-02" db="EMBL/GenBank/DDBJ databases">
        <title>New especies of Spiribacter isolated from saline water.</title>
        <authorList>
            <person name="Leon M.J."/>
            <person name="De La Haba R."/>
            <person name="Sanchez-Porro C."/>
            <person name="Ventosa A."/>
        </authorList>
    </citation>
    <scope>NUCLEOTIDE SEQUENCE [LARGE SCALE GENOMIC DNA]</scope>
    <source>
        <strain evidence="14">ag22IC4-189</strain>
    </source>
</reference>
<evidence type="ECO:0000256" key="5">
    <source>
        <dbReference type="ARBA" id="ARBA00022727"/>
    </source>
</evidence>
<dbReference type="PANTHER" id="PTHR10344">
    <property type="entry name" value="THYMIDYLATE KINASE"/>
    <property type="match status" value="1"/>
</dbReference>
<organism evidence="13 14">
    <name type="scientific">Spiribacter insolitus</name>
    <dbReference type="NCBI Taxonomy" id="3122417"/>
    <lineage>
        <taxon>Bacteria</taxon>
        <taxon>Pseudomonadati</taxon>
        <taxon>Pseudomonadota</taxon>
        <taxon>Gammaproteobacteria</taxon>
        <taxon>Chromatiales</taxon>
        <taxon>Ectothiorhodospiraceae</taxon>
        <taxon>Spiribacter</taxon>
    </lineage>
</organism>
<evidence type="ECO:0000256" key="7">
    <source>
        <dbReference type="ARBA" id="ARBA00022777"/>
    </source>
</evidence>
<dbReference type="Proteomes" id="UP001556637">
    <property type="component" value="Unassembled WGS sequence"/>
</dbReference>
<dbReference type="EMBL" id="JBAKFF010000001">
    <property type="protein sequence ID" value="MEX0430574.1"/>
    <property type="molecule type" value="Genomic_DNA"/>
</dbReference>
<dbReference type="HAMAP" id="MF_00165">
    <property type="entry name" value="Thymidylate_kinase"/>
    <property type="match status" value="1"/>
</dbReference>
<dbReference type="GO" id="GO:0004798">
    <property type="term" value="F:dTMP kinase activity"/>
    <property type="evidence" value="ECO:0007669"/>
    <property type="project" value="UniProtKB-EC"/>
</dbReference>
<evidence type="ECO:0000256" key="3">
    <source>
        <dbReference type="ARBA" id="ARBA00017144"/>
    </source>
</evidence>
<dbReference type="NCBIfam" id="TIGR00041">
    <property type="entry name" value="DTMP_kinase"/>
    <property type="match status" value="1"/>
</dbReference>
<evidence type="ECO:0000256" key="1">
    <source>
        <dbReference type="ARBA" id="ARBA00009776"/>
    </source>
</evidence>